<protein>
    <submittedName>
        <fullName evidence="2">Uncharacterized protein</fullName>
    </submittedName>
</protein>
<dbReference type="Proteomes" id="UP000274822">
    <property type="component" value="Unassembled WGS sequence"/>
</dbReference>
<proteinExistence type="predicted"/>
<feature type="compositionally biased region" description="Pro residues" evidence="1">
    <location>
        <begin position="29"/>
        <end position="40"/>
    </location>
</feature>
<evidence type="ECO:0000313" key="2">
    <source>
        <dbReference type="EMBL" id="RUS30949.1"/>
    </source>
</evidence>
<evidence type="ECO:0000313" key="3">
    <source>
        <dbReference type="Proteomes" id="UP000274822"/>
    </source>
</evidence>
<comment type="caution">
    <text evidence="2">The sequence shown here is derived from an EMBL/GenBank/DDBJ whole genome shotgun (WGS) entry which is preliminary data.</text>
</comment>
<dbReference type="AlphaFoldDB" id="A0A433QMG3"/>
<sequence length="70" mass="7960">MHTMFTTHHRLSWKSQPIPTQPNLTYPNPTQPNPSQPNPTHPIIFPITYPNSTPIPTQPQPIPTLRETPS</sequence>
<accession>A0A433QMG3</accession>
<feature type="compositionally biased region" description="Polar residues" evidence="1">
    <location>
        <begin position="13"/>
        <end position="26"/>
    </location>
</feature>
<gene>
    <name evidence="2" type="ORF">BC938DRAFT_478721</name>
</gene>
<reference evidence="2 3" key="1">
    <citation type="journal article" date="2018" name="New Phytol.">
        <title>Phylogenomics of Endogonaceae and evolution of mycorrhizas within Mucoromycota.</title>
        <authorList>
            <person name="Chang Y."/>
            <person name="Desiro A."/>
            <person name="Na H."/>
            <person name="Sandor L."/>
            <person name="Lipzen A."/>
            <person name="Clum A."/>
            <person name="Barry K."/>
            <person name="Grigoriev I.V."/>
            <person name="Martin F.M."/>
            <person name="Stajich J.E."/>
            <person name="Smith M.E."/>
            <person name="Bonito G."/>
            <person name="Spatafora J.W."/>
        </authorList>
    </citation>
    <scope>NUCLEOTIDE SEQUENCE [LARGE SCALE GENOMIC DNA]</scope>
    <source>
        <strain evidence="2 3">AD002</strain>
    </source>
</reference>
<evidence type="ECO:0000256" key="1">
    <source>
        <dbReference type="SAM" id="MobiDB-lite"/>
    </source>
</evidence>
<name>A0A433QMG3_9FUNG</name>
<dbReference type="EMBL" id="RBNJ01003417">
    <property type="protein sequence ID" value="RUS30949.1"/>
    <property type="molecule type" value="Genomic_DNA"/>
</dbReference>
<organism evidence="2 3">
    <name type="scientific">Jimgerdemannia flammicorona</name>
    <dbReference type="NCBI Taxonomy" id="994334"/>
    <lineage>
        <taxon>Eukaryota</taxon>
        <taxon>Fungi</taxon>
        <taxon>Fungi incertae sedis</taxon>
        <taxon>Mucoromycota</taxon>
        <taxon>Mucoromycotina</taxon>
        <taxon>Endogonomycetes</taxon>
        <taxon>Endogonales</taxon>
        <taxon>Endogonaceae</taxon>
        <taxon>Jimgerdemannia</taxon>
    </lineage>
</organism>
<keyword evidence="3" id="KW-1185">Reference proteome</keyword>
<feature type="region of interest" description="Disordered" evidence="1">
    <location>
        <begin position="1"/>
        <end position="70"/>
    </location>
</feature>